<feature type="transmembrane region" description="Helical" evidence="2">
    <location>
        <begin position="191"/>
        <end position="215"/>
    </location>
</feature>
<evidence type="ECO:0000259" key="3">
    <source>
        <dbReference type="Pfam" id="PF01757"/>
    </source>
</evidence>
<dbReference type="PANTHER" id="PTHR23028:SF134">
    <property type="entry name" value="PUTATIVE (AFU_ORTHOLOGUE AFUA_4G08520)-RELATED"/>
    <property type="match status" value="1"/>
</dbReference>
<feature type="region of interest" description="Disordered" evidence="1">
    <location>
        <begin position="24"/>
        <end position="49"/>
    </location>
</feature>
<evidence type="ECO:0000313" key="4">
    <source>
        <dbReference type="EMBL" id="KAH7369467.1"/>
    </source>
</evidence>
<feature type="compositionally biased region" description="Basic and acidic residues" evidence="1">
    <location>
        <begin position="24"/>
        <end position="38"/>
    </location>
</feature>
<organism evidence="4 5">
    <name type="scientific">Plectosphaerella cucumerina</name>
    <dbReference type="NCBI Taxonomy" id="40658"/>
    <lineage>
        <taxon>Eukaryota</taxon>
        <taxon>Fungi</taxon>
        <taxon>Dikarya</taxon>
        <taxon>Ascomycota</taxon>
        <taxon>Pezizomycotina</taxon>
        <taxon>Sordariomycetes</taxon>
        <taxon>Hypocreomycetidae</taxon>
        <taxon>Glomerellales</taxon>
        <taxon>Plectosphaerellaceae</taxon>
        <taxon>Plectosphaerella</taxon>
    </lineage>
</organism>
<protein>
    <submittedName>
        <fullName evidence="4">Acyltransferase family-domain-containing protein</fullName>
    </submittedName>
</protein>
<keyword evidence="2" id="KW-1133">Transmembrane helix</keyword>
<feature type="domain" description="Acyltransferase 3" evidence="3">
    <location>
        <begin position="94"/>
        <end position="495"/>
    </location>
</feature>
<dbReference type="Pfam" id="PF01757">
    <property type="entry name" value="Acyl_transf_3"/>
    <property type="match status" value="1"/>
</dbReference>
<dbReference type="PANTHER" id="PTHR23028">
    <property type="entry name" value="ACETYLTRANSFERASE"/>
    <property type="match status" value="1"/>
</dbReference>
<dbReference type="EMBL" id="JAGPXD010000002">
    <property type="protein sequence ID" value="KAH7369467.1"/>
    <property type="molecule type" value="Genomic_DNA"/>
</dbReference>
<dbReference type="InterPro" id="IPR050879">
    <property type="entry name" value="Acyltransferase_3"/>
</dbReference>
<name>A0A8K0TRJ8_9PEZI</name>
<evidence type="ECO:0000256" key="1">
    <source>
        <dbReference type="SAM" id="MobiDB-lite"/>
    </source>
</evidence>
<sequence>MAFRNIINRSLPVRYTLLREEEKEEEMVPLHDTTDHPEQNTPCTFQRPAESPLSATIKSTLLLLTPAYLTWPIGLSTSRLRDRQGPPTRQGPTAYLDGLRGVAALVVYIFHGLYFWLRWMRFSYGTRPEDTSFWQLPVVRVLHSGASSVTVFFVISGFVLSNRALNLIHQRKDHLLLRALAGTTFRRPFRLFLPIAASTAITALFINARMFYFPIHPVDVVKKMPSDVARPPPGKGSLVEQFSEWLLALARLMDRFRYISVREHHGHPYHSSLWTIPYEVRGSLLVMLLILAFACARRWINAVAVSGVIVWLTFQGESDMALFAAGILIAEYTIVTRANSSSAASLDGPLKAGTPRSWDAFHHAWTLVLFFFSLHCMSYPQLGGKQAPGFVTMSRMVPQFYIDSKDGIQLFWNSLGAVTFVVSLACSPPASFSIFRGRLPWHRTDRTADGDAAAQPLLQQLFTARFPQYLGRISYSLYLCHGPVIRIVSTRWLNPAVIMLSQASIDAKALADAGDIAGSEQLLAASDAEYHSSLFWCALVSSLVLFWVSDVFTKLVDEPAVKFTRWITGKAWAPGK</sequence>
<keyword evidence="4" id="KW-0012">Acyltransferase</keyword>
<evidence type="ECO:0000256" key="2">
    <source>
        <dbReference type="SAM" id="Phobius"/>
    </source>
</evidence>
<dbReference type="Proteomes" id="UP000813385">
    <property type="component" value="Unassembled WGS sequence"/>
</dbReference>
<dbReference type="GO" id="GO:0016747">
    <property type="term" value="F:acyltransferase activity, transferring groups other than amino-acyl groups"/>
    <property type="evidence" value="ECO:0007669"/>
    <property type="project" value="InterPro"/>
</dbReference>
<keyword evidence="2" id="KW-0472">Membrane</keyword>
<keyword evidence="4" id="KW-0808">Transferase</keyword>
<keyword evidence="2" id="KW-0812">Transmembrane</keyword>
<feature type="transmembrane region" description="Helical" evidence="2">
    <location>
        <begin position="410"/>
        <end position="435"/>
    </location>
</feature>
<reference evidence="4" key="1">
    <citation type="journal article" date="2021" name="Nat. Commun.">
        <title>Genetic determinants of endophytism in the Arabidopsis root mycobiome.</title>
        <authorList>
            <person name="Mesny F."/>
            <person name="Miyauchi S."/>
            <person name="Thiergart T."/>
            <person name="Pickel B."/>
            <person name="Atanasova L."/>
            <person name="Karlsson M."/>
            <person name="Huettel B."/>
            <person name="Barry K.W."/>
            <person name="Haridas S."/>
            <person name="Chen C."/>
            <person name="Bauer D."/>
            <person name="Andreopoulos W."/>
            <person name="Pangilinan J."/>
            <person name="LaButti K."/>
            <person name="Riley R."/>
            <person name="Lipzen A."/>
            <person name="Clum A."/>
            <person name="Drula E."/>
            <person name="Henrissat B."/>
            <person name="Kohler A."/>
            <person name="Grigoriev I.V."/>
            <person name="Martin F.M."/>
            <person name="Hacquard S."/>
        </authorList>
    </citation>
    <scope>NUCLEOTIDE SEQUENCE</scope>
    <source>
        <strain evidence="4">MPI-CAGE-AT-0016</strain>
    </source>
</reference>
<keyword evidence="5" id="KW-1185">Reference proteome</keyword>
<accession>A0A8K0TRJ8</accession>
<dbReference type="AlphaFoldDB" id="A0A8K0TRJ8"/>
<comment type="caution">
    <text evidence="4">The sequence shown here is derived from an EMBL/GenBank/DDBJ whole genome shotgun (WGS) entry which is preliminary data.</text>
</comment>
<evidence type="ECO:0000313" key="5">
    <source>
        <dbReference type="Proteomes" id="UP000813385"/>
    </source>
</evidence>
<dbReference type="OrthoDB" id="5819582at2759"/>
<feature type="transmembrane region" description="Helical" evidence="2">
    <location>
        <begin position="284"/>
        <end position="314"/>
    </location>
</feature>
<feature type="transmembrane region" description="Helical" evidence="2">
    <location>
        <begin position="137"/>
        <end position="161"/>
    </location>
</feature>
<proteinExistence type="predicted"/>
<gene>
    <name evidence="4" type="ORF">B0T11DRAFT_351049</name>
</gene>
<feature type="transmembrane region" description="Helical" evidence="2">
    <location>
        <begin position="98"/>
        <end position="117"/>
    </location>
</feature>
<dbReference type="InterPro" id="IPR002656">
    <property type="entry name" value="Acyl_transf_3_dom"/>
</dbReference>